<gene>
    <name evidence="2" type="ORF">KCH_17520</name>
</gene>
<dbReference type="AlphaFoldDB" id="A0A066Z8I3"/>
<feature type="region of interest" description="Disordered" evidence="1">
    <location>
        <begin position="1"/>
        <end position="37"/>
    </location>
</feature>
<protein>
    <submittedName>
        <fullName evidence="2">Uncharacterized protein</fullName>
    </submittedName>
</protein>
<accession>A0A066Z8I3</accession>
<evidence type="ECO:0000313" key="2">
    <source>
        <dbReference type="EMBL" id="KDN86485.1"/>
    </source>
</evidence>
<comment type="caution">
    <text evidence="2">The sequence shown here is derived from an EMBL/GenBank/DDBJ whole genome shotgun (WGS) entry which is preliminary data.</text>
</comment>
<evidence type="ECO:0000313" key="3">
    <source>
        <dbReference type="Proteomes" id="UP000027178"/>
    </source>
</evidence>
<dbReference type="EMBL" id="JNBY01000071">
    <property type="protein sequence ID" value="KDN86485.1"/>
    <property type="molecule type" value="Genomic_DNA"/>
</dbReference>
<name>A0A066Z8I3_9ACTN</name>
<evidence type="ECO:0000256" key="1">
    <source>
        <dbReference type="SAM" id="MobiDB-lite"/>
    </source>
</evidence>
<keyword evidence="3" id="KW-1185">Reference proteome</keyword>
<proteinExistence type="predicted"/>
<sequence length="37" mass="3835">MPVRGGRPAADGPSETVRGRGLGHWGGPAVPRRREAA</sequence>
<reference evidence="2 3" key="1">
    <citation type="submission" date="2014-05" db="EMBL/GenBank/DDBJ databases">
        <title>Draft Genome Sequence of Kitasatospora cheerisanensis KCTC 2395.</title>
        <authorList>
            <person name="Nam D.H."/>
        </authorList>
    </citation>
    <scope>NUCLEOTIDE SEQUENCE [LARGE SCALE GENOMIC DNA]</scope>
    <source>
        <strain evidence="2 3">KCTC 2395</strain>
    </source>
</reference>
<organism evidence="2 3">
    <name type="scientific">Kitasatospora cheerisanensis KCTC 2395</name>
    <dbReference type="NCBI Taxonomy" id="1348663"/>
    <lineage>
        <taxon>Bacteria</taxon>
        <taxon>Bacillati</taxon>
        <taxon>Actinomycetota</taxon>
        <taxon>Actinomycetes</taxon>
        <taxon>Kitasatosporales</taxon>
        <taxon>Streptomycetaceae</taxon>
        <taxon>Kitasatospora</taxon>
    </lineage>
</organism>
<dbReference type="Proteomes" id="UP000027178">
    <property type="component" value="Unassembled WGS sequence"/>
</dbReference>
<dbReference type="HOGENOM" id="CLU_3344654_0_0_11"/>